<evidence type="ECO:0000256" key="1">
    <source>
        <dbReference type="SAM" id="MobiDB-lite"/>
    </source>
</evidence>
<dbReference type="AlphaFoldDB" id="A0A4Z2I5Z2"/>
<comment type="caution">
    <text evidence="2">The sequence shown here is derived from an EMBL/GenBank/DDBJ whole genome shotgun (WGS) entry which is preliminary data.</text>
</comment>
<feature type="compositionally biased region" description="Basic and acidic residues" evidence="1">
    <location>
        <begin position="10"/>
        <end position="44"/>
    </location>
</feature>
<feature type="region of interest" description="Disordered" evidence="1">
    <location>
        <begin position="1"/>
        <end position="62"/>
    </location>
</feature>
<keyword evidence="3" id="KW-1185">Reference proteome</keyword>
<sequence>MVQTASPSLAKERETEKPQMMEERQTDGETERSDMQHTPDDTRRGGHTNLMFSSQMEEPSSGRVVLRMVRLTSGEVSLIARLNATDLLKANREDISEQTAVLLPSIKPPDNQLFEKGRRESPSEYLSMGNRCHPDYH</sequence>
<organism evidence="2 3">
    <name type="scientific">Liparis tanakae</name>
    <name type="common">Tanaka's snailfish</name>
    <dbReference type="NCBI Taxonomy" id="230148"/>
    <lineage>
        <taxon>Eukaryota</taxon>
        <taxon>Metazoa</taxon>
        <taxon>Chordata</taxon>
        <taxon>Craniata</taxon>
        <taxon>Vertebrata</taxon>
        <taxon>Euteleostomi</taxon>
        <taxon>Actinopterygii</taxon>
        <taxon>Neopterygii</taxon>
        <taxon>Teleostei</taxon>
        <taxon>Neoteleostei</taxon>
        <taxon>Acanthomorphata</taxon>
        <taxon>Eupercaria</taxon>
        <taxon>Perciformes</taxon>
        <taxon>Cottioidei</taxon>
        <taxon>Cottales</taxon>
        <taxon>Liparidae</taxon>
        <taxon>Liparis</taxon>
    </lineage>
</organism>
<gene>
    <name evidence="2" type="ORF">EYF80_016401</name>
</gene>
<reference evidence="2 3" key="1">
    <citation type="submission" date="2019-03" db="EMBL/GenBank/DDBJ databases">
        <title>First draft genome of Liparis tanakae, snailfish: a comprehensive survey of snailfish specific genes.</title>
        <authorList>
            <person name="Kim W."/>
            <person name="Song I."/>
            <person name="Jeong J.-H."/>
            <person name="Kim D."/>
            <person name="Kim S."/>
            <person name="Ryu S."/>
            <person name="Song J.Y."/>
            <person name="Lee S.K."/>
        </authorList>
    </citation>
    <scope>NUCLEOTIDE SEQUENCE [LARGE SCALE GENOMIC DNA]</scope>
    <source>
        <tissue evidence="2">Muscle</tissue>
    </source>
</reference>
<evidence type="ECO:0000313" key="3">
    <source>
        <dbReference type="Proteomes" id="UP000314294"/>
    </source>
</evidence>
<name>A0A4Z2I5Z2_9TELE</name>
<proteinExistence type="predicted"/>
<accession>A0A4Z2I5Z2</accession>
<protein>
    <submittedName>
        <fullName evidence="2">Uncharacterized protein</fullName>
    </submittedName>
</protein>
<evidence type="ECO:0000313" key="2">
    <source>
        <dbReference type="EMBL" id="TNN73447.1"/>
    </source>
</evidence>
<dbReference type="Proteomes" id="UP000314294">
    <property type="component" value="Unassembled WGS sequence"/>
</dbReference>
<feature type="region of interest" description="Disordered" evidence="1">
    <location>
        <begin position="116"/>
        <end position="137"/>
    </location>
</feature>
<dbReference type="EMBL" id="SRLO01000125">
    <property type="protein sequence ID" value="TNN73447.1"/>
    <property type="molecule type" value="Genomic_DNA"/>
</dbReference>